<comment type="caution">
    <text evidence="2">The sequence shown here is derived from an EMBL/GenBank/DDBJ whole genome shotgun (WGS) entry which is preliminary data.</text>
</comment>
<evidence type="ECO:0000313" key="2">
    <source>
        <dbReference type="EMBL" id="MDC8774207.1"/>
    </source>
</evidence>
<dbReference type="PIRSF" id="PIRSF029792">
    <property type="entry name" value="Pro_racemase"/>
    <property type="match status" value="1"/>
</dbReference>
<dbReference type="Proteomes" id="UP001221189">
    <property type="component" value="Unassembled WGS sequence"/>
</dbReference>
<keyword evidence="3" id="KW-1185">Reference proteome</keyword>
<gene>
    <name evidence="2" type="ORF">PRZ03_21810</name>
</gene>
<dbReference type="Pfam" id="PF05544">
    <property type="entry name" value="Pro_racemase"/>
    <property type="match status" value="1"/>
</dbReference>
<protein>
    <submittedName>
        <fullName evidence="2">Proline racemase family protein</fullName>
    </submittedName>
</protein>
<organism evidence="2 3">
    <name type="scientific">Roseateles albus</name>
    <dbReference type="NCBI Taxonomy" id="2987525"/>
    <lineage>
        <taxon>Bacteria</taxon>
        <taxon>Pseudomonadati</taxon>
        <taxon>Pseudomonadota</taxon>
        <taxon>Betaproteobacteria</taxon>
        <taxon>Burkholderiales</taxon>
        <taxon>Sphaerotilaceae</taxon>
        <taxon>Roseateles</taxon>
    </lineage>
</organism>
<dbReference type="SUPFAM" id="SSF54506">
    <property type="entry name" value="Diaminopimelate epimerase-like"/>
    <property type="match status" value="1"/>
</dbReference>
<dbReference type="RefSeq" id="WP_273602240.1">
    <property type="nucleotide sequence ID" value="NZ_JAQQXT010000018.1"/>
</dbReference>
<accession>A0ABT5KJT6</accession>
<dbReference type="InterPro" id="IPR008794">
    <property type="entry name" value="Pro_racemase_fam"/>
</dbReference>
<evidence type="ECO:0000313" key="3">
    <source>
        <dbReference type="Proteomes" id="UP001221189"/>
    </source>
</evidence>
<dbReference type="Gene3D" id="3.10.310.10">
    <property type="entry name" value="Diaminopimelate Epimerase, Chain A, domain 1"/>
    <property type="match status" value="2"/>
</dbReference>
<dbReference type="PANTHER" id="PTHR33442">
    <property type="entry name" value="TRANS-3-HYDROXY-L-PROLINE DEHYDRATASE"/>
    <property type="match status" value="1"/>
</dbReference>
<dbReference type="SFLD" id="SFLDS00028">
    <property type="entry name" value="Proline_Racemase"/>
    <property type="match status" value="1"/>
</dbReference>
<name>A0ABT5KJT6_9BURK</name>
<dbReference type="EMBL" id="JAQQXT010000018">
    <property type="protein sequence ID" value="MDC8774207.1"/>
    <property type="molecule type" value="Genomic_DNA"/>
</dbReference>
<comment type="similarity">
    <text evidence="1">Belongs to the proline racemase family.</text>
</comment>
<dbReference type="PANTHER" id="PTHR33442:SF1">
    <property type="entry name" value="TRANS-3-HYDROXY-L-PROLINE DEHYDRATASE"/>
    <property type="match status" value="1"/>
</dbReference>
<reference evidence="2 3" key="1">
    <citation type="submission" date="2022-10" db="EMBL/GenBank/DDBJ databases">
        <title>Paucibacter sp. hw1 Genome sequencing.</title>
        <authorList>
            <person name="Park S."/>
        </authorList>
    </citation>
    <scope>NUCLEOTIDE SEQUENCE [LARGE SCALE GENOMIC DNA]</scope>
    <source>
        <strain evidence="3">hw1</strain>
    </source>
</reference>
<sequence length="310" mass="32551">MRFIDSHTGGEPTRVLISGGPDLGAGSMAERLAILRAQHDGWRSAVVNEPRGSDVLVGALLCEPVDAANTCGVIFFNNVGTLGMCGHGTIGLIATLAYLGRISPGEHRIETPVGLITATLTADGSVSVANVPSYRHATQVALNVAGHGLLHGDVAWGGNWFFLCADHGLSLNLGQAEALTDLSWRIRQALREQGISGAGGQEIDHIELTGPAQDPANHGRNFVLCPGKAYDRSPCGTGTSAKLACLAADGKLAPGQTWRQESVIGSVFEADYRPGEMGQILPRIQGRAFVNMDATLVFQPGDPFAWGIPV</sequence>
<proteinExistence type="inferred from homology"/>
<evidence type="ECO:0000256" key="1">
    <source>
        <dbReference type="ARBA" id="ARBA00007529"/>
    </source>
</evidence>